<name>A0A0A7LCD0_9ARCH</name>
<keyword evidence="3" id="KW-1185">Reference proteome</keyword>
<reference evidence="2 3" key="1">
    <citation type="journal article" date="2014" name="Appl. Environ. Microbiol.">
        <title>Comparative Genome Analysis of 'Candidatus Methanoplasma termitum' Indicates a New Mode of Energy Metabolism in the Seventh Order of Methanogens.</title>
        <authorList>
            <person name="Lang K."/>
            <person name="Schuldes J."/>
            <person name="Klingl A."/>
            <person name="Poehlein A."/>
            <person name="Daniel R."/>
            <person name="Brune A."/>
        </authorList>
    </citation>
    <scope>NUCLEOTIDE SEQUENCE [LARGE SCALE GENOMIC DNA]</scope>
    <source>
        <strain evidence="3">Mpt1</strain>
    </source>
</reference>
<dbReference type="GeneID" id="24818632"/>
<dbReference type="OrthoDB" id="56086at2157"/>
<organism evidence="2 3">
    <name type="scientific">Candidatus Methanoplasma termitum</name>
    <dbReference type="NCBI Taxonomy" id="1577791"/>
    <lineage>
        <taxon>Archaea</taxon>
        <taxon>Methanobacteriati</taxon>
        <taxon>Thermoplasmatota</taxon>
        <taxon>Thermoplasmata</taxon>
        <taxon>Methanomassiliicoccales</taxon>
        <taxon>Methanomassiliicoccaceae</taxon>
        <taxon>Candidatus Methanoplasma</taxon>
    </lineage>
</organism>
<sequence length="108" mass="11912">MVEYDVKKGWLKNIEGDLLEKMMKEIFGNVSKKGGALVSSYGVLETITVKLVGKDKLDVVTANKDGAMSDADILDSKRTLNKFVERATGFDTKARMKRAQAKAKEGKL</sequence>
<dbReference type="Pfam" id="PF18446">
    <property type="entry name" value="DUF5611"/>
    <property type="match status" value="1"/>
</dbReference>
<accession>A0A0A7LCD0</accession>
<evidence type="ECO:0000313" key="3">
    <source>
        <dbReference type="Proteomes" id="UP000030787"/>
    </source>
</evidence>
<dbReference type="Gene3D" id="3.30.310.190">
    <property type="match status" value="1"/>
</dbReference>
<gene>
    <name evidence="2" type="ORF">Mpt1_c09700</name>
</gene>
<evidence type="ECO:0000313" key="2">
    <source>
        <dbReference type="EMBL" id="AIZ56845.1"/>
    </source>
</evidence>
<dbReference type="STRING" id="1577791.Mpt1_c09700"/>
<dbReference type="KEGG" id="mear:Mpt1_c09700"/>
<dbReference type="EMBL" id="CP010070">
    <property type="protein sequence ID" value="AIZ56845.1"/>
    <property type="molecule type" value="Genomic_DNA"/>
</dbReference>
<dbReference type="InterPro" id="IPR040713">
    <property type="entry name" value="DUF5611"/>
</dbReference>
<evidence type="ECO:0000259" key="1">
    <source>
        <dbReference type="Pfam" id="PF18446"/>
    </source>
</evidence>
<dbReference type="HOGENOM" id="CLU_152346_1_0_2"/>
<dbReference type="Proteomes" id="UP000030787">
    <property type="component" value="Chromosome"/>
</dbReference>
<dbReference type="AlphaFoldDB" id="A0A0A7LCD0"/>
<proteinExistence type="predicted"/>
<feature type="domain" description="DUF5611" evidence="1">
    <location>
        <begin position="1"/>
        <end position="100"/>
    </location>
</feature>
<dbReference type="RefSeq" id="WP_048112699.1">
    <property type="nucleotide sequence ID" value="NZ_CP010070.1"/>
</dbReference>
<protein>
    <recommendedName>
        <fullName evidence="1">DUF5611 domain-containing protein</fullName>
    </recommendedName>
</protein>